<dbReference type="InterPro" id="IPR001762">
    <property type="entry name" value="Disintegrin_dom"/>
</dbReference>
<dbReference type="SUPFAM" id="SSF82895">
    <property type="entry name" value="TSP-1 type 1 repeat"/>
    <property type="match status" value="2"/>
</dbReference>
<dbReference type="PANTHER" id="PTHR11905:SF250">
    <property type="entry name" value="PEPTIDASE M12B DOMAIN-CONTAINING PROTEIN"/>
    <property type="match status" value="1"/>
</dbReference>
<organism evidence="12 13">
    <name type="scientific">Actinia tenebrosa</name>
    <name type="common">Australian red waratah sea anemone</name>
    <dbReference type="NCBI Taxonomy" id="6105"/>
    <lineage>
        <taxon>Eukaryota</taxon>
        <taxon>Metazoa</taxon>
        <taxon>Cnidaria</taxon>
        <taxon>Anthozoa</taxon>
        <taxon>Hexacorallia</taxon>
        <taxon>Actiniaria</taxon>
        <taxon>Actiniidae</taxon>
        <taxon>Actinia</taxon>
    </lineage>
</organism>
<comment type="similarity">
    <text evidence="2">Belongs to the EGF domain peptide family.</text>
</comment>
<keyword evidence="6" id="KW-0472">Membrane</keyword>
<keyword evidence="7 8" id="KW-1015">Disulfide bond</keyword>
<feature type="domain" description="F5/8 type C" evidence="9">
    <location>
        <begin position="305"/>
        <end position="406"/>
    </location>
</feature>
<dbReference type="InterPro" id="IPR006586">
    <property type="entry name" value="ADAM_Cys-rich"/>
</dbReference>
<evidence type="ECO:0000256" key="6">
    <source>
        <dbReference type="ARBA" id="ARBA00023136"/>
    </source>
</evidence>
<evidence type="ECO:0000256" key="3">
    <source>
        <dbReference type="ARBA" id="ARBA00022692"/>
    </source>
</evidence>
<dbReference type="Proteomes" id="UP000515163">
    <property type="component" value="Unplaced"/>
</dbReference>
<dbReference type="InterPro" id="IPR000742">
    <property type="entry name" value="EGF"/>
</dbReference>
<dbReference type="Pfam" id="PF00754">
    <property type="entry name" value="F5_F8_type_C"/>
    <property type="match status" value="1"/>
</dbReference>
<dbReference type="InterPro" id="IPR000421">
    <property type="entry name" value="FA58C"/>
</dbReference>
<dbReference type="FunFam" id="2.20.100.10:FF:000001">
    <property type="entry name" value="semaphorin-5A isoform X1"/>
    <property type="match status" value="1"/>
</dbReference>
<dbReference type="InterPro" id="IPR000884">
    <property type="entry name" value="TSP1_rpt"/>
</dbReference>
<dbReference type="KEGG" id="aten:116286609"/>
<dbReference type="NCBIfam" id="NF040941">
    <property type="entry name" value="GGGWT_bact"/>
    <property type="match status" value="2"/>
</dbReference>
<reference evidence="13" key="1">
    <citation type="submission" date="2025-08" db="UniProtKB">
        <authorList>
            <consortium name="RefSeq"/>
        </authorList>
    </citation>
    <scope>IDENTIFICATION</scope>
</reference>
<feature type="domain" description="Disintegrin" evidence="10">
    <location>
        <begin position="17"/>
        <end position="107"/>
    </location>
</feature>
<sequence length="1468" mass="164879">MKRINDQCLYNKPMVLRPQCGNGIQEGDEECDCGTPEMCKIKDPCCQPHACKLKPSAVCSDLHHSCCKDCQYKRQGTLCRPAQTDCDVPEYCPGNARDCPANSYIQNGTPCNQTQKLFVGNSNRNSVVTRSLSPRIEARYVRINPQYWYRWICMRAELYGCNANEVNPTTPTPIKPYTDHCVVPKNETLIPHENSKIVFKSGRLCKEKYMDFRLDANGVLWHHSSGRRVCPENGGTSNGVRLVISSSCTDEGSKFIRTPKHSLKHVKSGKCVHPKGGSPGNNRQLLIYGGCDATRLELFFMKPDCIMPLGLSTQEIPDEQITASSSRGSDSPHFGRLHNGKYWCAAQKKNTEYLQVDLGKVQTINKIGTQGRRNWNDWVTGYFLEYSQDGKRWTKYSESGNSVTSNSYCFSGKCAETRDTQCRDLWGPDSNNANQGCYDKLNTEAKGFGTCDPVSNSSCAASDVHCGQIQCLSSRNSPVVDYGKTYQKFTLDASTQCSAAVLKTNSDFLGLGMVNDGTKCGDQKMCSNYECKSFAELNIKACPTTNGKECNGQGVCTNTGVCHCDAGYDPASACVNALIPRDGGYGAWSAWSTCTAGCNGGTQNRHRFCNNPFPTHGGKDCQGERQQQRDCNTDACPRAHSCRQLQKIATTENKYIPDGVYAIYPYGVDKDPIKTYCDMSRDGGGWTLLVTSHTNSWTSQNVRLRNQDSPSLTSDYSILNYADDIKNNLNVVGSKFEYRLEAQSRGRWGGIWEADRSYTFTAATNGQTNVQLIKKFDNWNYANNGIEKRMPWISGAKLTTSADANSNWWGTITGNEKNYHPAPWIRGHLMEQQPEYIWYWVREGPWELPRSCMEVQMRGLQTTPQKDGVYSIKPPGKKEVKTYCDLTSQGGGWTLLVTSKTHTGWSVDNVKNRNSNQPSLDADYSILEFADAIKDFDVSQDSFQYRIEADGSSQYGGIFVAPREYTFISTCDKQTNVKMVENFNGIDKNTNLVRRMPRLALSANIFLSSGSIANDPSGSIIYADGSAESPSYLPDVKPNPGVVRYWMREGTRRSCNDIKVHGTRLSRKYEDDYYMIRLVNDSTYFPVFCDMTSDLGAFTLVVTSRHNSWTRDQVPARNVYRPSTSDDYSILKYADLIKNLGHNTTFKYKLDANQRGHWGGVWSAPRDYSFMFTSTSQTQVTLLQKFDAWTLSWWRTVQNRMPWFDANGQSNKALLTTSSSTTYYPAGSIIWGGTDRHPAEWIRDGGMMNPGVIWYWVNEDDCDLDRQPVDGGLSEWGAWEKCDKLCADGKQVRRRTCTNPEPRCGGLQCSASKKTVEEKPCYTCPESPIRSYGGYCVQPKSGDCDPKENTTSWSHALVFRRVDVNCSADYMNFVFDADGMIYHKCSGKIVCPDGNSVNYNRKLLLKDSCPQDVSMHRRLSSKSLQNKKNNYCVHPLGGWPDENRYLIYYSGCNKARLSLDFFKLPLPP</sequence>
<dbReference type="SUPFAM" id="SSF56496">
    <property type="entry name" value="Fibrinogen C-terminal domain-like"/>
    <property type="match status" value="3"/>
</dbReference>
<dbReference type="InterPro" id="IPR036436">
    <property type="entry name" value="Disintegrin_dom_sf"/>
</dbReference>
<dbReference type="SMART" id="SM00050">
    <property type="entry name" value="DISIN"/>
    <property type="match status" value="1"/>
</dbReference>
<feature type="domain" description="Fibrinogen C-terminal" evidence="11">
    <location>
        <begin position="843"/>
        <end position="895"/>
    </location>
</feature>
<evidence type="ECO:0000256" key="4">
    <source>
        <dbReference type="ARBA" id="ARBA00022737"/>
    </source>
</evidence>
<dbReference type="SMART" id="SM00209">
    <property type="entry name" value="TSP1"/>
    <property type="match status" value="2"/>
</dbReference>
<dbReference type="Pfam" id="PF00200">
    <property type="entry name" value="Disintegrin"/>
    <property type="match status" value="1"/>
</dbReference>
<dbReference type="SMART" id="SM00231">
    <property type="entry name" value="FA58C"/>
    <property type="match status" value="1"/>
</dbReference>
<dbReference type="GO" id="GO:0016020">
    <property type="term" value="C:membrane"/>
    <property type="evidence" value="ECO:0007669"/>
    <property type="project" value="UniProtKB-SubCell"/>
</dbReference>
<dbReference type="CDD" id="cd00057">
    <property type="entry name" value="FA58C"/>
    <property type="match status" value="1"/>
</dbReference>
<evidence type="ECO:0000256" key="2">
    <source>
        <dbReference type="ARBA" id="ARBA00006373"/>
    </source>
</evidence>
<dbReference type="OrthoDB" id="5951731at2759"/>
<evidence type="ECO:0000313" key="13">
    <source>
        <dbReference type="RefSeq" id="XP_031549022.1"/>
    </source>
</evidence>
<dbReference type="Gene3D" id="2.60.120.260">
    <property type="entry name" value="Galactose-binding domain-like"/>
    <property type="match status" value="2"/>
</dbReference>
<dbReference type="PANTHER" id="PTHR11905">
    <property type="entry name" value="ADAM A DISINTEGRIN AND METALLOPROTEASE DOMAIN"/>
    <property type="match status" value="1"/>
</dbReference>
<evidence type="ECO:0000259" key="9">
    <source>
        <dbReference type="PROSITE" id="PS50022"/>
    </source>
</evidence>
<dbReference type="Gene3D" id="2.20.100.10">
    <property type="entry name" value="Thrombospondin type-1 (TSP1) repeat"/>
    <property type="match status" value="2"/>
</dbReference>
<dbReference type="GeneID" id="116286609"/>
<dbReference type="InterPro" id="IPR035992">
    <property type="entry name" value="Ricin_B-like_lectins"/>
</dbReference>
<dbReference type="Pfam" id="PF08516">
    <property type="entry name" value="ADAM_CR"/>
    <property type="match status" value="1"/>
</dbReference>
<feature type="domain" description="F5/8 type C" evidence="9">
    <location>
        <begin position="116"/>
        <end position="161"/>
    </location>
</feature>
<feature type="disulfide bond" evidence="8">
    <location>
        <begin position="79"/>
        <end position="99"/>
    </location>
</feature>
<dbReference type="SMART" id="SM00608">
    <property type="entry name" value="ACR"/>
    <property type="match status" value="1"/>
</dbReference>
<keyword evidence="4" id="KW-0677">Repeat</keyword>
<dbReference type="SUPFAM" id="SSF50370">
    <property type="entry name" value="Ricin B-like lectins"/>
    <property type="match status" value="1"/>
</dbReference>
<comment type="subcellular location">
    <subcellularLocation>
        <location evidence="1">Membrane</location>
        <topology evidence="1">Single-pass membrane protein</topology>
    </subcellularLocation>
</comment>
<dbReference type="InterPro" id="IPR036383">
    <property type="entry name" value="TSP1_rpt_sf"/>
</dbReference>
<keyword evidence="3" id="KW-0812">Transmembrane</keyword>
<protein>
    <submittedName>
        <fullName evidence="13">Uncharacterized protein LOC116286609</fullName>
    </submittedName>
</protein>
<accession>A0A6P8H8E7</accession>
<dbReference type="Gene3D" id="3.90.215.10">
    <property type="entry name" value="Gamma Fibrinogen, chain A, domain 1"/>
    <property type="match status" value="2"/>
</dbReference>
<dbReference type="PROSITE" id="PS50092">
    <property type="entry name" value="TSP1"/>
    <property type="match status" value="2"/>
</dbReference>
<dbReference type="RefSeq" id="XP_031549022.1">
    <property type="nucleotide sequence ID" value="XM_031693162.1"/>
</dbReference>
<evidence type="ECO:0000256" key="7">
    <source>
        <dbReference type="ARBA" id="ARBA00023157"/>
    </source>
</evidence>
<dbReference type="Gene3D" id="2.80.10.50">
    <property type="match status" value="2"/>
</dbReference>
<dbReference type="SUPFAM" id="SSF57552">
    <property type="entry name" value="Blood coagulation inhibitor (disintegrin)"/>
    <property type="match status" value="1"/>
</dbReference>
<evidence type="ECO:0000259" key="11">
    <source>
        <dbReference type="PROSITE" id="PS51406"/>
    </source>
</evidence>
<dbReference type="InterPro" id="IPR008979">
    <property type="entry name" value="Galactose-bd-like_sf"/>
</dbReference>
<evidence type="ECO:0000313" key="12">
    <source>
        <dbReference type="Proteomes" id="UP000515163"/>
    </source>
</evidence>
<dbReference type="PROSITE" id="PS01186">
    <property type="entry name" value="EGF_2"/>
    <property type="match status" value="1"/>
</dbReference>
<dbReference type="CDD" id="cd23417">
    <property type="entry name" value="beta-trefoil_Ricin_MytiLec-like"/>
    <property type="match status" value="2"/>
</dbReference>
<dbReference type="PROSITE" id="PS50022">
    <property type="entry name" value="FA58C_3"/>
    <property type="match status" value="2"/>
</dbReference>
<evidence type="ECO:0000256" key="8">
    <source>
        <dbReference type="PROSITE-ProRule" id="PRU00068"/>
    </source>
</evidence>
<keyword evidence="12" id="KW-1185">Reference proteome</keyword>
<keyword evidence="5" id="KW-1133">Transmembrane helix</keyword>
<dbReference type="FunFam" id="4.10.70.10:FF:000003">
    <property type="entry name" value="Disintegrin and metalloproteinase domain-containing protein 17"/>
    <property type="match status" value="1"/>
</dbReference>
<evidence type="ECO:0000259" key="10">
    <source>
        <dbReference type="PROSITE" id="PS50214"/>
    </source>
</evidence>
<evidence type="ECO:0000256" key="5">
    <source>
        <dbReference type="ARBA" id="ARBA00022989"/>
    </source>
</evidence>
<dbReference type="InterPro" id="IPR014716">
    <property type="entry name" value="Fibrinogen_a/b/g_C_1"/>
</dbReference>
<dbReference type="Pfam" id="PF00090">
    <property type="entry name" value="TSP_1"/>
    <property type="match status" value="2"/>
</dbReference>
<dbReference type="FunFam" id="2.20.100.10:FF:000007">
    <property type="entry name" value="Thrombospondin 1"/>
    <property type="match status" value="1"/>
</dbReference>
<evidence type="ECO:0000256" key="1">
    <source>
        <dbReference type="ARBA" id="ARBA00004167"/>
    </source>
</evidence>
<dbReference type="PROSITE" id="PS01286">
    <property type="entry name" value="FA58C_2"/>
    <property type="match status" value="1"/>
</dbReference>
<dbReference type="PROSITE" id="PS50214">
    <property type="entry name" value="DISINTEGRIN_2"/>
    <property type="match status" value="1"/>
</dbReference>
<dbReference type="SUPFAM" id="SSF49785">
    <property type="entry name" value="Galactose-binding domain-like"/>
    <property type="match status" value="2"/>
</dbReference>
<dbReference type="Gene3D" id="4.10.70.10">
    <property type="entry name" value="Disintegrin domain"/>
    <property type="match status" value="1"/>
</dbReference>
<gene>
    <name evidence="13" type="primary">LOC116286609</name>
</gene>
<dbReference type="InterPro" id="IPR036056">
    <property type="entry name" value="Fibrinogen-like_C"/>
</dbReference>
<dbReference type="InterPro" id="IPR002181">
    <property type="entry name" value="Fibrinogen_a/b/g_C_dom"/>
</dbReference>
<name>A0A6P8H8E7_ACTTE</name>
<proteinExistence type="inferred from homology"/>
<dbReference type="InParanoid" id="A0A6P8H8E7"/>
<dbReference type="PROSITE" id="PS51406">
    <property type="entry name" value="FIBRINOGEN_C_2"/>
    <property type="match status" value="1"/>
</dbReference>